<gene>
    <name evidence="2" type="ORF">ACFSCX_21495</name>
</gene>
<dbReference type="Pfam" id="PF13556">
    <property type="entry name" value="HTH_30"/>
    <property type="match status" value="1"/>
</dbReference>
<sequence>MIEKLKEKFPALIIQQTIPSNEEHEWFLYREDVYIGIPKHELTHRDKSMLSIFLTPFQTGEHLSVEQALWHQLISNKPEAVHKFNHVYKEKKMFRFIHFYLHDEVEMSSFEEAVTSLLVSDLIFLWLHPKGGLLIERDNLEYDFHEDFMNLRNVIIADFYTDLDLYVGTFFTHDDVIHEVFSWEKHCFELARRHSNRKGIFYFYEVVPFLVLSETSDTLRQQLSTIIKADFSQEEIKSIKVFIECGLNISLAAKQLFMHRNSMQYRVDKFIEKTGIDIKAFQGAFVMYLAILNHDY</sequence>
<reference evidence="3" key="1">
    <citation type="journal article" date="2019" name="Int. J. Syst. Evol. Microbiol.">
        <title>The Global Catalogue of Microorganisms (GCM) 10K type strain sequencing project: providing services to taxonomists for standard genome sequencing and annotation.</title>
        <authorList>
            <consortium name="The Broad Institute Genomics Platform"/>
            <consortium name="The Broad Institute Genome Sequencing Center for Infectious Disease"/>
            <person name="Wu L."/>
            <person name="Ma J."/>
        </authorList>
    </citation>
    <scope>NUCLEOTIDE SEQUENCE [LARGE SCALE GENOMIC DNA]</scope>
    <source>
        <strain evidence="3">CCUG 49339</strain>
    </source>
</reference>
<comment type="caution">
    <text evidence="2">The sequence shown here is derived from an EMBL/GenBank/DDBJ whole genome shotgun (WGS) entry which is preliminary data.</text>
</comment>
<dbReference type="Gene3D" id="1.10.10.2840">
    <property type="entry name" value="PucR C-terminal helix-turn-helix domain"/>
    <property type="match status" value="1"/>
</dbReference>
<accession>A0ABW4LX10</accession>
<proteinExistence type="predicted"/>
<dbReference type="InterPro" id="IPR025736">
    <property type="entry name" value="PucR_C-HTH_dom"/>
</dbReference>
<evidence type="ECO:0000313" key="2">
    <source>
        <dbReference type="EMBL" id="MFD1739088.1"/>
    </source>
</evidence>
<evidence type="ECO:0000313" key="3">
    <source>
        <dbReference type="Proteomes" id="UP001597214"/>
    </source>
</evidence>
<dbReference type="PANTHER" id="PTHR33744:SF15">
    <property type="entry name" value="CARBOHYDRATE DIACID REGULATOR"/>
    <property type="match status" value="1"/>
</dbReference>
<dbReference type="Proteomes" id="UP001597214">
    <property type="component" value="Unassembled WGS sequence"/>
</dbReference>
<dbReference type="EMBL" id="JBHUEM010000052">
    <property type="protein sequence ID" value="MFD1739088.1"/>
    <property type="molecule type" value="Genomic_DNA"/>
</dbReference>
<organism evidence="2 3">
    <name type="scientific">Bacillus salitolerans</name>
    <dbReference type="NCBI Taxonomy" id="1437434"/>
    <lineage>
        <taxon>Bacteria</taxon>
        <taxon>Bacillati</taxon>
        <taxon>Bacillota</taxon>
        <taxon>Bacilli</taxon>
        <taxon>Bacillales</taxon>
        <taxon>Bacillaceae</taxon>
        <taxon>Bacillus</taxon>
    </lineage>
</organism>
<protein>
    <submittedName>
        <fullName evidence="2">PucR family transcriptional regulator</fullName>
    </submittedName>
</protein>
<keyword evidence="3" id="KW-1185">Reference proteome</keyword>
<name>A0ABW4LX10_9BACI</name>
<dbReference type="RefSeq" id="WP_377930311.1">
    <property type="nucleotide sequence ID" value="NZ_JBHUEM010000052.1"/>
</dbReference>
<dbReference type="PANTHER" id="PTHR33744">
    <property type="entry name" value="CARBOHYDRATE DIACID REGULATOR"/>
    <property type="match status" value="1"/>
</dbReference>
<evidence type="ECO:0000259" key="1">
    <source>
        <dbReference type="Pfam" id="PF13556"/>
    </source>
</evidence>
<dbReference type="InterPro" id="IPR042070">
    <property type="entry name" value="PucR_C-HTH_sf"/>
</dbReference>
<feature type="domain" description="PucR C-terminal helix-turn-helix" evidence="1">
    <location>
        <begin position="238"/>
        <end position="291"/>
    </location>
</feature>
<dbReference type="InterPro" id="IPR051448">
    <property type="entry name" value="CdaR-like_regulators"/>
</dbReference>